<protein>
    <submittedName>
        <fullName evidence="2">Uncharacterized protein</fullName>
    </submittedName>
</protein>
<proteinExistence type="predicted"/>
<evidence type="ECO:0000313" key="3">
    <source>
        <dbReference type="Proteomes" id="UP001497623"/>
    </source>
</evidence>
<comment type="caution">
    <text evidence="2">The sequence shown here is derived from an EMBL/GenBank/DDBJ whole genome shotgun (WGS) entry which is preliminary data.</text>
</comment>
<gene>
    <name evidence="2" type="ORF">MNOR_LOCUS19261</name>
</gene>
<keyword evidence="1" id="KW-0732">Signal</keyword>
<evidence type="ECO:0000256" key="1">
    <source>
        <dbReference type="SAM" id="SignalP"/>
    </source>
</evidence>
<feature type="signal peptide" evidence="1">
    <location>
        <begin position="1"/>
        <end position="32"/>
    </location>
</feature>
<evidence type="ECO:0000313" key="2">
    <source>
        <dbReference type="EMBL" id="CAL4110010.1"/>
    </source>
</evidence>
<sequence>MHLQKTLEIVKMLDLQMLGAILLLMAPSGGSALRCFACFNCTHPTGYDVTCDQDDMLCGVVRMNHIFHRNCVPLAHCSIRSTQDFIDFKGHQFTEHQQEYYRNYYHTVDVRCCKGDLCDPDESEIVGLGPHELQTDFSLAKADLTMRSSNLTLVQHKASSGSAGLTENSLLETSRVFNILFGYILFLVLI</sequence>
<reference evidence="2 3" key="1">
    <citation type="submission" date="2024-05" db="EMBL/GenBank/DDBJ databases">
        <authorList>
            <person name="Wallberg A."/>
        </authorList>
    </citation>
    <scope>NUCLEOTIDE SEQUENCE [LARGE SCALE GENOMIC DNA]</scope>
</reference>
<dbReference type="CDD" id="cd00117">
    <property type="entry name" value="TFP"/>
    <property type="match status" value="1"/>
</dbReference>
<organism evidence="2 3">
    <name type="scientific">Meganyctiphanes norvegica</name>
    <name type="common">Northern krill</name>
    <name type="synonym">Thysanopoda norvegica</name>
    <dbReference type="NCBI Taxonomy" id="48144"/>
    <lineage>
        <taxon>Eukaryota</taxon>
        <taxon>Metazoa</taxon>
        <taxon>Ecdysozoa</taxon>
        <taxon>Arthropoda</taxon>
        <taxon>Crustacea</taxon>
        <taxon>Multicrustacea</taxon>
        <taxon>Malacostraca</taxon>
        <taxon>Eumalacostraca</taxon>
        <taxon>Eucarida</taxon>
        <taxon>Euphausiacea</taxon>
        <taxon>Euphausiidae</taxon>
        <taxon>Meganyctiphanes</taxon>
    </lineage>
</organism>
<dbReference type="AlphaFoldDB" id="A0AAV2R2S4"/>
<dbReference type="EMBL" id="CAXKWB010014193">
    <property type="protein sequence ID" value="CAL4110010.1"/>
    <property type="molecule type" value="Genomic_DNA"/>
</dbReference>
<accession>A0AAV2R2S4</accession>
<keyword evidence="3" id="KW-1185">Reference proteome</keyword>
<dbReference type="Proteomes" id="UP001497623">
    <property type="component" value="Unassembled WGS sequence"/>
</dbReference>
<feature type="chain" id="PRO_5044022135" evidence="1">
    <location>
        <begin position="33"/>
        <end position="190"/>
    </location>
</feature>
<name>A0AAV2R2S4_MEGNR</name>